<dbReference type="Proteomes" id="UP000078541">
    <property type="component" value="Unassembled WGS sequence"/>
</dbReference>
<evidence type="ECO:0000313" key="2">
    <source>
        <dbReference type="EMBL" id="KYN39343.1"/>
    </source>
</evidence>
<evidence type="ECO:0000256" key="1">
    <source>
        <dbReference type="SAM" id="MobiDB-lite"/>
    </source>
</evidence>
<name>A0A195FG25_9HYME</name>
<protein>
    <submittedName>
        <fullName evidence="2">Uncharacterized protein</fullName>
    </submittedName>
</protein>
<accession>A0A195FG25</accession>
<evidence type="ECO:0000313" key="3">
    <source>
        <dbReference type="Proteomes" id="UP000078541"/>
    </source>
</evidence>
<feature type="non-terminal residue" evidence="2">
    <location>
        <position position="1"/>
    </location>
</feature>
<gene>
    <name evidence="2" type="ORF">ALC56_06269</name>
</gene>
<dbReference type="EMBL" id="KQ981610">
    <property type="protein sequence ID" value="KYN39343.1"/>
    <property type="molecule type" value="Genomic_DNA"/>
</dbReference>
<reference evidence="2 3" key="1">
    <citation type="submission" date="2016-03" db="EMBL/GenBank/DDBJ databases">
        <title>Trachymyrmex septentrionalis WGS genome.</title>
        <authorList>
            <person name="Nygaard S."/>
            <person name="Hu H."/>
            <person name="Boomsma J."/>
            <person name="Zhang G."/>
        </authorList>
    </citation>
    <scope>NUCLEOTIDE SEQUENCE [LARGE SCALE GENOMIC DNA]</scope>
    <source>
        <strain evidence="2">Tsep2-gDNA-1</strain>
        <tissue evidence="2">Whole body</tissue>
    </source>
</reference>
<proteinExistence type="predicted"/>
<dbReference type="AlphaFoldDB" id="A0A195FG25"/>
<sequence length="79" mass="9555">RRRQRDIEPPLFASAPHTRAHGAPCLRRRKKTMQWQKTRGRRIARVGDGKRVRFPERIATLRTRGMRRYPHKTSKLRRE</sequence>
<keyword evidence="3" id="KW-1185">Reference proteome</keyword>
<feature type="region of interest" description="Disordered" evidence="1">
    <location>
        <begin position="1"/>
        <end position="22"/>
    </location>
</feature>
<organism evidence="2 3">
    <name type="scientific">Trachymyrmex septentrionalis</name>
    <dbReference type="NCBI Taxonomy" id="34720"/>
    <lineage>
        <taxon>Eukaryota</taxon>
        <taxon>Metazoa</taxon>
        <taxon>Ecdysozoa</taxon>
        <taxon>Arthropoda</taxon>
        <taxon>Hexapoda</taxon>
        <taxon>Insecta</taxon>
        <taxon>Pterygota</taxon>
        <taxon>Neoptera</taxon>
        <taxon>Endopterygota</taxon>
        <taxon>Hymenoptera</taxon>
        <taxon>Apocrita</taxon>
        <taxon>Aculeata</taxon>
        <taxon>Formicoidea</taxon>
        <taxon>Formicidae</taxon>
        <taxon>Myrmicinae</taxon>
        <taxon>Trachymyrmex</taxon>
    </lineage>
</organism>